<sequence>MDCKEMVENGLKMRSIHHEDYNNRRVFLRSCPLHWGAADETIIEEMVSATNQNTENKPMKRINWSEGKVLLLGKA</sequence>
<evidence type="ECO:0000313" key="2">
    <source>
        <dbReference type="Proteomes" id="UP001164929"/>
    </source>
</evidence>
<proteinExistence type="predicted"/>
<evidence type="ECO:0000313" key="1">
    <source>
        <dbReference type="EMBL" id="KAJ6981397.1"/>
    </source>
</evidence>
<dbReference type="EMBL" id="JAQIZT010000010">
    <property type="protein sequence ID" value="KAJ6981397.1"/>
    <property type="molecule type" value="Genomic_DNA"/>
</dbReference>
<gene>
    <name evidence="1" type="ORF">NC653_024710</name>
</gene>
<keyword evidence="2" id="KW-1185">Reference proteome</keyword>
<comment type="caution">
    <text evidence="1">The sequence shown here is derived from an EMBL/GenBank/DDBJ whole genome shotgun (WGS) entry which is preliminary data.</text>
</comment>
<dbReference type="AlphaFoldDB" id="A0AAD6Q766"/>
<name>A0AAD6Q766_9ROSI</name>
<organism evidence="1 2">
    <name type="scientific">Populus alba x Populus x berolinensis</name>
    <dbReference type="NCBI Taxonomy" id="444605"/>
    <lineage>
        <taxon>Eukaryota</taxon>
        <taxon>Viridiplantae</taxon>
        <taxon>Streptophyta</taxon>
        <taxon>Embryophyta</taxon>
        <taxon>Tracheophyta</taxon>
        <taxon>Spermatophyta</taxon>
        <taxon>Magnoliopsida</taxon>
        <taxon>eudicotyledons</taxon>
        <taxon>Gunneridae</taxon>
        <taxon>Pentapetalae</taxon>
        <taxon>rosids</taxon>
        <taxon>fabids</taxon>
        <taxon>Malpighiales</taxon>
        <taxon>Salicaceae</taxon>
        <taxon>Saliceae</taxon>
        <taxon>Populus</taxon>
    </lineage>
</organism>
<dbReference type="Proteomes" id="UP001164929">
    <property type="component" value="Chromosome 10"/>
</dbReference>
<reference evidence="1" key="1">
    <citation type="journal article" date="2023" name="Mol. Ecol. Resour.">
        <title>Chromosome-level genome assembly of a triploid poplar Populus alba 'Berolinensis'.</title>
        <authorList>
            <person name="Chen S."/>
            <person name="Yu Y."/>
            <person name="Wang X."/>
            <person name="Wang S."/>
            <person name="Zhang T."/>
            <person name="Zhou Y."/>
            <person name="He R."/>
            <person name="Meng N."/>
            <person name="Wang Y."/>
            <person name="Liu W."/>
            <person name="Liu Z."/>
            <person name="Liu J."/>
            <person name="Guo Q."/>
            <person name="Huang H."/>
            <person name="Sederoff R.R."/>
            <person name="Wang G."/>
            <person name="Qu G."/>
            <person name="Chen S."/>
        </authorList>
    </citation>
    <scope>NUCLEOTIDE SEQUENCE</scope>
    <source>
        <strain evidence="1">SC-2020</strain>
    </source>
</reference>
<protein>
    <submittedName>
        <fullName evidence="1">Uncharacterized protein</fullName>
    </submittedName>
</protein>
<accession>A0AAD6Q766</accession>